<comment type="subunit">
    <text evidence="10">Homodimer. Heterotetramer of two MnmE and two MnmG subunits.</text>
</comment>
<dbReference type="InterPro" id="IPR006073">
    <property type="entry name" value="GTP-bd"/>
</dbReference>
<dbReference type="FunFam" id="3.30.1360.120:FF:000003">
    <property type="entry name" value="tRNA modification GTPase MnmE"/>
    <property type="match status" value="1"/>
</dbReference>
<evidence type="ECO:0000256" key="2">
    <source>
        <dbReference type="ARBA" id="ARBA00022490"/>
    </source>
</evidence>
<keyword evidence="2 10" id="KW-0963">Cytoplasm</keyword>
<dbReference type="SUPFAM" id="SSF52540">
    <property type="entry name" value="P-loop containing nucleoside triphosphate hydrolases"/>
    <property type="match status" value="1"/>
</dbReference>
<dbReference type="GO" id="GO:0046872">
    <property type="term" value="F:metal ion binding"/>
    <property type="evidence" value="ECO:0007669"/>
    <property type="project" value="UniProtKB-KW"/>
</dbReference>
<dbReference type="InterPro" id="IPR027417">
    <property type="entry name" value="P-loop_NTPase"/>
</dbReference>
<feature type="binding site" evidence="10">
    <location>
        <position position="90"/>
    </location>
    <ligand>
        <name>(6S)-5-formyl-5,6,7,8-tetrahydrofolate</name>
        <dbReference type="ChEBI" id="CHEBI:57457"/>
    </ligand>
</feature>
<dbReference type="Gene3D" id="3.30.1360.120">
    <property type="entry name" value="Probable tRNA modification gtpase trme, domain 1"/>
    <property type="match status" value="1"/>
</dbReference>
<dbReference type="InterPro" id="IPR031168">
    <property type="entry name" value="G_TrmE"/>
</dbReference>
<evidence type="ECO:0000256" key="11">
    <source>
        <dbReference type="RuleBase" id="RU003313"/>
    </source>
</evidence>
<comment type="subcellular location">
    <subcellularLocation>
        <location evidence="10">Cytoplasm</location>
    </subcellularLocation>
</comment>
<feature type="binding site" evidence="10">
    <location>
        <begin position="234"/>
        <end position="239"/>
    </location>
    <ligand>
        <name>GTP</name>
        <dbReference type="ChEBI" id="CHEBI:37565"/>
    </ligand>
</feature>
<feature type="binding site" evidence="10">
    <location>
        <position position="459"/>
    </location>
    <ligand>
        <name>(6S)-5-formyl-5,6,7,8-tetrahydrofolate</name>
        <dbReference type="ChEBI" id="CHEBI:57457"/>
    </ligand>
</feature>
<dbReference type="InterPro" id="IPR018948">
    <property type="entry name" value="GTP-bd_TrmE_N"/>
</dbReference>
<keyword evidence="14" id="KW-1185">Reference proteome</keyword>
<evidence type="ECO:0000256" key="6">
    <source>
        <dbReference type="ARBA" id="ARBA00022801"/>
    </source>
</evidence>
<dbReference type="InterPro" id="IPR027368">
    <property type="entry name" value="MnmE_dom2"/>
</dbReference>
<keyword evidence="9 10" id="KW-0342">GTP-binding</keyword>
<feature type="binding site" evidence="10">
    <location>
        <position position="253"/>
    </location>
    <ligand>
        <name>K(+)</name>
        <dbReference type="ChEBI" id="CHEBI:29103"/>
    </ligand>
</feature>
<evidence type="ECO:0000256" key="7">
    <source>
        <dbReference type="ARBA" id="ARBA00022842"/>
    </source>
</evidence>
<name>A0A1U7HY45_9CHRO</name>
<keyword evidence="3 10" id="KW-0819">tRNA processing</keyword>
<comment type="function">
    <text evidence="10">Exhibits a very high intrinsic GTPase hydrolysis rate. Involved in the addition of a carboxymethylaminomethyl (cmnm) group at the wobble position (U34) of certain tRNAs, forming tRNA-cmnm(5)s(2)U34.</text>
</comment>
<evidence type="ECO:0000256" key="3">
    <source>
        <dbReference type="ARBA" id="ARBA00022694"/>
    </source>
</evidence>
<feature type="binding site" evidence="10">
    <location>
        <position position="238"/>
    </location>
    <ligand>
        <name>Mg(2+)</name>
        <dbReference type="ChEBI" id="CHEBI:18420"/>
    </ligand>
</feature>
<feature type="binding site" evidence="10">
    <location>
        <begin position="253"/>
        <end position="259"/>
    </location>
    <ligand>
        <name>GTP</name>
        <dbReference type="ChEBI" id="CHEBI:37565"/>
    </ligand>
</feature>
<dbReference type="EMBL" id="MRCC01000003">
    <property type="protein sequence ID" value="OKH28564.1"/>
    <property type="molecule type" value="Genomic_DNA"/>
</dbReference>
<dbReference type="CDD" id="cd14858">
    <property type="entry name" value="TrmE_N"/>
    <property type="match status" value="1"/>
</dbReference>
<protein>
    <recommendedName>
        <fullName evidence="10">tRNA modification GTPase MnmE</fullName>
        <ecNumber evidence="10">3.6.-.-</ecNumber>
    </recommendedName>
</protein>
<gene>
    <name evidence="10" type="primary">mnmE</name>
    <name evidence="10" type="synonym">trmE</name>
    <name evidence="13" type="ORF">NIES1031_04870</name>
</gene>
<dbReference type="Proteomes" id="UP000185984">
    <property type="component" value="Unassembled WGS sequence"/>
</dbReference>
<dbReference type="AlphaFoldDB" id="A0A1U7HY45"/>
<dbReference type="Pfam" id="PF12631">
    <property type="entry name" value="MnmE_helical"/>
    <property type="match status" value="1"/>
</dbReference>
<evidence type="ECO:0000259" key="12">
    <source>
        <dbReference type="PROSITE" id="PS51709"/>
    </source>
</evidence>
<keyword evidence="5 10" id="KW-0547">Nucleotide-binding</keyword>
<accession>A0A1U7HY45</accession>
<dbReference type="InterPro" id="IPR005225">
    <property type="entry name" value="Small_GTP-bd"/>
</dbReference>
<reference evidence="13 14" key="1">
    <citation type="submission" date="2016-11" db="EMBL/GenBank/DDBJ databases">
        <title>Draft Genome Sequences of Nine Cyanobacterial Strains from Diverse Habitats.</title>
        <authorList>
            <person name="Zhu T."/>
            <person name="Hou S."/>
            <person name="Lu X."/>
            <person name="Hess W.R."/>
        </authorList>
    </citation>
    <scope>NUCLEOTIDE SEQUENCE [LARGE SCALE GENOMIC DNA]</scope>
    <source>
        <strain evidence="13 14">5.2 s.c.1</strain>
    </source>
</reference>
<dbReference type="GO" id="GO:0002098">
    <property type="term" value="P:tRNA wobble uridine modification"/>
    <property type="evidence" value="ECO:0007669"/>
    <property type="project" value="TreeGrafter"/>
</dbReference>
<proteinExistence type="inferred from homology"/>
<keyword evidence="4 10" id="KW-0479">Metal-binding</keyword>
<feature type="domain" description="TrmE-type G" evidence="12">
    <location>
        <begin position="224"/>
        <end position="380"/>
    </location>
</feature>
<dbReference type="Pfam" id="PF01926">
    <property type="entry name" value="MMR_HSR1"/>
    <property type="match status" value="1"/>
</dbReference>
<feature type="binding site" evidence="10">
    <location>
        <position position="234"/>
    </location>
    <ligand>
        <name>K(+)</name>
        <dbReference type="ChEBI" id="CHEBI:29103"/>
    </ligand>
</feature>
<evidence type="ECO:0000256" key="5">
    <source>
        <dbReference type="ARBA" id="ARBA00022741"/>
    </source>
</evidence>
<dbReference type="PANTHER" id="PTHR42714">
    <property type="entry name" value="TRNA MODIFICATION GTPASE GTPBP3"/>
    <property type="match status" value="1"/>
</dbReference>
<keyword evidence="6 10" id="KW-0378">Hydrolase</keyword>
<dbReference type="STRING" id="247279.NIES1031_04870"/>
<evidence type="ECO:0000256" key="8">
    <source>
        <dbReference type="ARBA" id="ARBA00022958"/>
    </source>
</evidence>
<comment type="caution">
    <text evidence="10">Lacks conserved residue(s) required for the propagation of feature annotation.</text>
</comment>
<dbReference type="PROSITE" id="PS51709">
    <property type="entry name" value="G_TRME"/>
    <property type="match status" value="1"/>
</dbReference>
<feature type="binding site" evidence="10">
    <location>
        <position position="258"/>
    </location>
    <ligand>
        <name>K(+)</name>
        <dbReference type="ChEBI" id="CHEBI:29103"/>
    </ligand>
</feature>
<dbReference type="PRINTS" id="PR00326">
    <property type="entry name" value="GTP1OBG"/>
</dbReference>
<keyword evidence="8 10" id="KW-0630">Potassium</keyword>
<feature type="binding site" evidence="10">
    <location>
        <begin position="278"/>
        <end position="281"/>
    </location>
    <ligand>
        <name>GTP</name>
        <dbReference type="ChEBI" id="CHEBI:37565"/>
    </ligand>
</feature>
<dbReference type="RefSeq" id="WP_073548360.1">
    <property type="nucleotide sequence ID" value="NZ_CAWMVK010000023.1"/>
</dbReference>
<dbReference type="GO" id="GO:0042802">
    <property type="term" value="F:identical protein binding"/>
    <property type="evidence" value="ECO:0007669"/>
    <property type="project" value="UniProtKB-ARBA"/>
</dbReference>
<dbReference type="PANTHER" id="PTHR42714:SF2">
    <property type="entry name" value="TRNA MODIFICATION GTPASE GTPBP3, MITOCHONDRIAL"/>
    <property type="match status" value="1"/>
</dbReference>
<dbReference type="EC" id="3.6.-.-" evidence="10"/>
<dbReference type="GO" id="GO:0005525">
    <property type="term" value="F:GTP binding"/>
    <property type="evidence" value="ECO:0007669"/>
    <property type="project" value="UniProtKB-UniRule"/>
</dbReference>
<dbReference type="NCBIfam" id="NF003661">
    <property type="entry name" value="PRK05291.1-3"/>
    <property type="match status" value="1"/>
</dbReference>
<dbReference type="InterPro" id="IPR027266">
    <property type="entry name" value="TrmE/GcvT-like"/>
</dbReference>
<feature type="binding site" evidence="10">
    <location>
        <position position="28"/>
    </location>
    <ligand>
        <name>(6S)-5-formyl-5,6,7,8-tetrahydrofolate</name>
        <dbReference type="ChEBI" id="CHEBI:57457"/>
    </ligand>
</feature>
<dbReference type="GO" id="GO:0003924">
    <property type="term" value="F:GTPase activity"/>
    <property type="evidence" value="ECO:0007669"/>
    <property type="project" value="UniProtKB-UniRule"/>
</dbReference>
<evidence type="ECO:0000313" key="13">
    <source>
        <dbReference type="EMBL" id="OKH28564.1"/>
    </source>
</evidence>
<dbReference type="HAMAP" id="MF_00379">
    <property type="entry name" value="GTPase_MnmE"/>
    <property type="match status" value="1"/>
</dbReference>
<dbReference type="Gene3D" id="1.20.120.430">
    <property type="entry name" value="tRNA modification GTPase MnmE domain 2"/>
    <property type="match status" value="1"/>
</dbReference>
<dbReference type="Pfam" id="PF10396">
    <property type="entry name" value="TrmE_N"/>
    <property type="match status" value="1"/>
</dbReference>
<dbReference type="CDD" id="cd04164">
    <property type="entry name" value="trmE"/>
    <property type="match status" value="1"/>
</dbReference>
<evidence type="ECO:0000313" key="14">
    <source>
        <dbReference type="Proteomes" id="UP000185984"/>
    </source>
</evidence>
<comment type="similarity">
    <text evidence="1 10 11">Belongs to the TRAFAC class TrmE-Era-EngA-EngB-Septin-like GTPase superfamily. TrmE GTPase family.</text>
</comment>
<dbReference type="OrthoDB" id="9805918at2"/>
<dbReference type="InterPro" id="IPR004520">
    <property type="entry name" value="GTPase_MnmE"/>
</dbReference>
<dbReference type="Gene3D" id="3.40.50.300">
    <property type="entry name" value="P-loop containing nucleotide triphosphate hydrolases"/>
    <property type="match status" value="1"/>
</dbReference>
<evidence type="ECO:0000256" key="9">
    <source>
        <dbReference type="ARBA" id="ARBA00023134"/>
    </source>
</evidence>
<evidence type="ECO:0000256" key="10">
    <source>
        <dbReference type="HAMAP-Rule" id="MF_00379"/>
    </source>
</evidence>
<feature type="binding site" evidence="10">
    <location>
        <position position="255"/>
    </location>
    <ligand>
        <name>K(+)</name>
        <dbReference type="ChEBI" id="CHEBI:29103"/>
    </ligand>
</feature>
<sequence>MTYERLGTTIAAIATAIVPQQGSVGIVRVSGTQSLAIAQALFQAPGRQVWESHRILYGYIRDPQTKQVVDEALLLVMQAPRSYTREDVVEFHCHGGIMAVQQVLQLCLVQGAKLAQPGEFTLRAFLNGRLDLTQAESIADLVGARSPQAAQTALAGLQGKLAHPIRDLRARCLDILAEIEARIDFEEDLPPLDCNEIVSQLAEVLAQVTKILATADRGELLRSGLKVAIVGRPNVGKSSLLNAWSRSDRAIVTDLPGTTRDVVESQLVVGGIPIQVLDTAGIRATEDQVEKIGVERSLTSAAAADLVLLTIDAAAGWTAADAEIYQKVQHRPLILVVNKTDLASAEAVNYPDDISYVVTTAAAKNQGIENLEQVILTTVQTGKVHSADTDLAINQRQAAALTRAKASLEQVQTTIKQQLPLDFWTIDLRGAIQALGEITGEEVTESVLDRIFSRFCIGK</sequence>
<organism evidence="13 14">
    <name type="scientific">Chroogloeocystis siderophila 5.2 s.c.1</name>
    <dbReference type="NCBI Taxonomy" id="247279"/>
    <lineage>
        <taxon>Bacteria</taxon>
        <taxon>Bacillati</taxon>
        <taxon>Cyanobacteriota</taxon>
        <taxon>Cyanophyceae</taxon>
        <taxon>Oscillatoriophycideae</taxon>
        <taxon>Chroococcales</taxon>
        <taxon>Chroococcaceae</taxon>
        <taxon>Chroogloeocystis</taxon>
    </lineage>
</organism>
<dbReference type="GO" id="GO:0030488">
    <property type="term" value="P:tRNA methylation"/>
    <property type="evidence" value="ECO:0007669"/>
    <property type="project" value="TreeGrafter"/>
</dbReference>
<dbReference type="SUPFAM" id="SSF116878">
    <property type="entry name" value="TrmE connector domain"/>
    <property type="match status" value="1"/>
</dbReference>
<keyword evidence="7 10" id="KW-0460">Magnesium</keyword>
<feature type="binding site" evidence="10">
    <location>
        <position position="129"/>
    </location>
    <ligand>
        <name>(6S)-5-formyl-5,6,7,8-tetrahydrofolate</name>
        <dbReference type="ChEBI" id="CHEBI:57457"/>
    </ligand>
</feature>
<evidence type="ECO:0000256" key="1">
    <source>
        <dbReference type="ARBA" id="ARBA00011043"/>
    </source>
</evidence>
<dbReference type="GO" id="GO:0005829">
    <property type="term" value="C:cytosol"/>
    <property type="evidence" value="ECO:0007669"/>
    <property type="project" value="TreeGrafter"/>
</dbReference>
<comment type="caution">
    <text evidence="13">The sequence shown here is derived from an EMBL/GenBank/DDBJ whole genome shotgun (WGS) entry which is preliminary data.</text>
</comment>
<feature type="binding site" evidence="10">
    <location>
        <position position="259"/>
    </location>
    <ligand>
        <name>Mg(2+)</name>
        <dbReference type="ChEBI" id="CHEBI:18420"/>
    </ligand>
</feature>
<dbReference type="InterPro" id="IPR025867">
    <property type="entry name" value="MnmE_helical"/>
</dbReference>
<evidence type="ECO:0000256" key="4">
    <source>
        <dbReference type="ARBA" id="ARBA00022723"/>
    </source>
</evidence>
<dbReference type="NCBIfam" id="TIGR00231">
    <property type="entry name" value="small_GTP"/>
    <property type="match status" value="1"/>
</dbReference>
<comment type="cofactor">
    <cofactor evidence="10">
        <name>K(+)</name>
        <dbReference type="ChEBI" id="CHEBI:29103"/>
    </cofactor>
    <text evidence="10">Binds 1 potassium ion per subunit.</text>
</comment>
<dbReference type="FunFam" id="3.40.50.300:FF:000494">
    <property type="entry name" value="tRNA modification GTPase MnmE"/>
    <property type="match status" value="1"/>
</dbReference>
<dbReference type="NCBIfam" id="TIGR00450">
    <property type="entry name" value="mnmE_trmE_thdF"/>
    <property type="match status" value="1"/>
</dbReference>